<gene>
    <name evidence="3" type="ORF">SEMRO_1023_G232530.1</name>
</gene>
<feature type="compositionally biased region" description="Basic and acidic residues" evidence="1">
    <location>
        <begin position="1053"/>
        <end position="1063"/>
    </location>
</feature>
<feature type="region of interest" description="Disordered" evidence="1">
    <location>
        <begin position="1"/>
        <end position="20"/>
    </location>
</feature>
<dbReference type="InterPro" id="IPR025662">
    <property type="entry name" value="Sigma_54_int_dom_ATP-bd_1"/>
</dbReference>
<evidence type="ECO:0000256" key="1">
    <source>
        <dbReference type="SAM" id="MobiDB-lite"/>
    </source>
</evidence>
<dbReference type="Gene3D" id="3.40.50.300">
    <property type="entry name" value="P-loop containing nucleotide triphosphate hydrolases"/>
    <property type="match status" value="1"/>
</dbReference>
<dbReference type="InterPro" id="IPR027417">
    <property type="entry name" value="P-loop_NTPase"/>
</dbReference>
<dbReference type="EMBL" id="CAICTM010001021">
    <property type="protein sequence ID" value="CAB9519522.1"/>
    <property type="molecule type" value="Genomic_DNA"/>
</dbReference>
<feature type="compositionally biased region" description="Low complexity" evidence="1">
    <location>
        <begin position="10"/>
        <end position="20"/>
    </location>
</feature>
<dbReference type="PROSITE" id="PS00675">
    <property type="entry name" value="SIGMA54_INTERACT_1"/>
    <property type="match status" value="1"/>
</dbReference>
<dbReference type="PANTHER" id="PTHR43642">
    <property type="entry name" value="HYBRID SIGNAL TRANSDUCTION HISTIDINE KINASE G"/>
    <property type="match status" value="1"/>
</dbReference>
<dbReference type="PANTHER" id="PTHR43642:SF1">
    <property type="entry name" value="HYBRID SIGNAL TRANSDUCTION HISTIDINE KINASE G"/>
    <property type="match status" value="1"/>
</dbReference>
<feature type="region of interest" description="Disordered" evidence="1">
    <location>
        <begin position="1053"/>
        <end position="1080"/>
    </location>
</feature>
<dbReference type="InterPro" id="IPR041664">
    <property type="entry name" value="AAA_16"/>
</dbReference>
<evidence type="ECO:0000259" key="2">
    <source>
        <dbReference type="Pfam" id="PF13191"/>
    </source>
</evidence>
<protein>
    <submittedName>
        <fullName evidence="3">Transcriptional regulator</fullName>
    </submittedName>
</protein>
<sequence>MDTLRADDGSSVSSQSLRTSLARSSSVHKNEFVLLPTNDNAAKTRRATRDMTINKLRFHTLGLIGRSEEVALLKQGVERATEKQSRELILISGESGTGKTALATSVGEEKNDRCIFLSSKFDLMLREKEPYAGIVGACQDLCRKLLLLKESNQDRFDTIHQGLQEALGSDLSLLVSIITELDEIFDMPPQLYQMSNQSMQEQMNRTVYAFRRFFQKLCTLFPSAVVITLDDCQWADFASLYLLEVLLTDDSIGGLVIIGCYRSDEVFDAHILSQMVRNLQLGNTDAFCITKICVGNLLVHQVQELLMELLAECNTENVEKLAQVCHRKTLGNAFFLQQFLGHLEEVELLKFNFGLMKWTWNAEDIATQTMATNNVLDLLRFKMAANSLDVNNLLALVACMGSVVPESVLCIVWSIYFHGEHTIESHENMQGKLNPLLLSAIEEGFLEHHPSLSTYQFVHDKMHECCLATVNPLRLPGMKTRIGHIVLNELHKGSFAERFLFVAASLLNEGLPPDETSERVALANLNLQAAQNAADASSFSSASKYVEHGVNLLPPALKWTDGYYDLTLHLYSLGAEVEYALSNVEAMQIYCDEVLKQADRPLIDKFRVYNVVQDSLLNQEKHDESVKLGFEVLRKLGYEFPRRWISIQTSIIAQVGKSLMSLSKRTVNEIETLPILTDPLKLQEMHILDKTTRCCYIANDDRLILAVLRNFDNSLKHGLCEYSPPVWASFGVLLVSLGEFSSAARIADCCRAIVDKIESRRTTAKTMHVLNFLVLPWFHPYQGLQKQLFEGYNTGLLVGDVESACWCIAQYLAIGFLQGKNLLSLDADAKIYIKQQQEFGQIHVFKYIALLHAVIQELSGQSDSDMGRDAKTFYLYDQLNTVLQHQSLEMHQSRLCAIMGYHAEGAQLSIERGDKFAKNALGFSWHMGDAFYRGVTLFAMAHKTRKRKYGSLARKQWSLIKTWAKKGNPNVSHYDCLLNAENEVFAGRYGKGESLFQKGIAMASRAGFIMDAALGSERCADFLLSKMKDQEGASYRMQEAVRYYKEWGAQRKVEQMENNHGESRPGPPDGVYIPTSDDSN</sequence>
<evidence type="ECO:0000313" key="3">
    <source>
        <dbReference type="EMBL" id="CAB9519522.1"/>
    </source>
</evidence>
<accession>A0A9N8HNT6</accession>
<dbReference type="InterPro" id="IPR053159">
    <property type="entry name" value="Hybrid_Histidine_Kinase"/>
</dbReference>
<proteinExistence type="predicted"/>
<dbReference type="AlphaFoldDB" id="A0A9N8HNT6"/>
<evidence type="ECO:0000313" key="4">
    <source>
        <dbReference type="Proteomes" id="UP001153069"/>
    </source>
</evidence>
<dbReference type="OrthoDB" id="60033at2759"/>
<dbReference type="SUPFAM" id="SSF52540">
    <property type="entry name" value="P-loop containing nucleoside triphosphate hydrolases"/>
    <property type="match status" value="1"/>
</dbReference>
<name>A0A9N8HNT6_9STRA</name>
<dbReference type="Proteomes" id="UP001153069">
    <property type="component" value="Unassembled WGS sequence"/>
</dbReference>
<keyword evidence="4" id="KW-1185">Reference proteome</keyword>
<dbReference type="Pfam" id="PF13191">
    <property type="entry name" value="AAA_16"/>
    <property type="match status" value="1"/>
</dbReference>
<reference evidence="3" key="1">
    <citation type="submission" date="2020-06" db="EMBL/GenBank/DDBJ databases">
        <authorList>
            <consortium name="Plant Systems Biology data submission"/>
        </authorList>
    </citation>
    <scope>NUCLEOTIDE SEQUENCE</scope>
    <source>
        <strain evidence="3">D6</strain>
    </source>
</reference>
<organism evidence="3 4">
    <name type="scientific">Seminavis robusta</name>
    <dbReference type="NCBI Taxonomy" id="568900"/>
    <lineage>
        <taxon>Eukaryota</taxon>
        <taxon>Sar</taxon>
        <taxon>Stramenopiles</taxon>
        <taxon>Ochrophyta</taxon>
        <taxon>Bacillariophyta</taxon>
        <taxon>Bacillariophyceae</taxon>
        <taxon>Bacillariophycidae</taxon>
        <taxon>Naviculales</taxon>
        <taxon>Naviculaceae</taxon>
        <taxon>Seminavis</taxon>
    </lineage>
</organism>
<comment type="caution">
    <text evidence="3">The sequence shown here is derived from an EMBL/GenBank/DDBJ whole genome shotgun (WGS) entry which is preliminary data.</text>
</comment>
<feature type="domain" description="Orc1-like AAA ATPase" evidence="2">
    <location>
        <begin position="63"/>
        <end position="258"/>
    </location>
</feature>